<gene>
    <name evidence="1" type="ORF">AVEN_6210_1</name>
</gene>
<evidence type="ECO:0000313" key="1">
    <source>
        <dbReference type="EMBL" id="GBN36986.1"/>
    </source>
</evidence>
<evidence type="ECO:0000313" key="2">
    <source>
        <dbReference type="Proteomes" id="UP000499080"/>
    </source>
</evidence>
<sequence length="103" mass="11815">MANLTEMDVLLHGCFGKGFPTVHVSNHKILVHSNQTRFQHRSFTVSMQWRPHSTPRTIFEVDALDVVYRKPGSNKRTPAAATGSSRTILWRVLNRQSFHPFDL</sequence>
<dbReference type="Proteomes" id="UP000499080">
    <property type="component" value="Unassembled WGS sequence"/>
</dbReference>
<keyword evidence="2" id="KW-1185">Reference proteome</keyword>
<comment type="caution">
    <text evidence="1">The sequence shown here is derived from an EMBL/GenBank/DDBJ whole genome shotgun (WGS) entry which is preliminary data.</text>
</comment>
<protein>
    <submittedName>
        <fullName evidence="1">Uncharacterized protein</fullName>
    </submittedName>
</protein>
<name>A0A4Y2NGU1_ARAVE</name>
<proteinExistence type="predicted"/>
<accession>A0A4Y2NGU1</accession>
<organism evidence="1 2">
    <name type="scientific">Araneus ventricosus</name>
    <name type="common">Orbweaver spider</name>
    <name type="synonym">Epeira ventricosa</name>
    <dbReference type="NCBI Taxonomy" id="182803"/>
    <lineage>
        <taxon>Eukaryota</taxon>
        <taxon>Metazoa</taxon>
        <taxon>Ecdysozoa</taxon>
        <taxon>Arthropoda</taxon>
        <taxon>Chelicerata</taxon>
        <taxon>Arachnida</taxon>
        <taxon>Araneae</taxon>
        <taxon>Araneomorphae</taxon>
        <taxon>Entelegynae</taxon>
        <taxon>Araneoidea</taxon>
        <taxon>Araneidae</taxon>
        <taxon>Araneus</taxon>
    </lineage>
</organism>
<reference evidence="1 2" key="1">
    <citation type="journal article" date="2019" name="Sci. Rep.">
        <title>Orb-weaving spider Araneus ventricosus genome elucidates the spidroin gene catalogue.</title>
        <authorList>
            <person name="Kono N."/>
            <person name="Nakamura H."/>
            <person name="Ohtoshi R."/>
            <person name="Moran D.A.P."/>
            <person name="Shinohara A."/>
            <person name="Yoshida Y."/>
            <person name="Fujiwara M."/>
            <person name="Mori M."/>
            <person name="Tomita M."/>
            <person name="Arakawa K."/>
        </authorList>
    </citation>
    <scope>NUCLEOTIDE SEQUENCE [LARGE SCALE GENOMIC DNA]</scope>
</reference>
<dbReference type="EMBL" id="BGPR01008939">
    <property type="protein sequence ID" value="GBN36986.1"/>
    <property type="molecule type" value="Genomic_DNA"/>
</dbReference>
<dbReference type="AlphaFoldDB" id="A0A4Y2NGU1"/>